<dbReference type="UniPathway" id="UPA00053">
    <property type="reaction ID" value="UER00089"/>
</dbReference>
<evidence type="ECO:0000256" key="1">
    <source>
        <dbReference type="ARBA" id="ARBA00004811"/>
    </source>
</evidence>
<organism evidence="9 10">
    <name type="scientific">Desulfocicer vacuolatum DSM 3385</name>
    <dbReference type="NCBI Taxonomy" id="1121400"/>
    <lineage>
        <taxon>Bacteria</taxon>
        <taxon>Pseudomonadati</taxon>
        <taxon>Thermodesulfobacteriota</taxon>
        <taxon>Desulfobacteria</taxon>
        <taxon>Desulfobacterales</taxon>
        <taxon>Desulfobacteraceae</taxon>
        <taxon>Desulfocicer</taxon>
    </lineage>
</organism>
<feature type="binding site" evidence="7">
    <location>
        <position position="407"/>
    </location>
    <ligand>
        <name>phosphoenolpyruvate</name>
        <dbReference type="ChEBI" id="CHEBI:58702"/>
    </ligand>
</feature>
<dbReference type="Gene3D" id="3.65.10.10">
    <property type="entry name" value="Enolpyruvate transferase domain"/>
    <property type="match status" value="2"/>
</dbReference>
<comment type="caution">
    <text evidence="7">Lacks conserved residue(s) required for the propagation of feature annotation.</text>
</comment>
<feature type="binding site" evidence="7">
    <location>
        <position position="168"/>
    </location>
    <ligand>
        <name>phosphoenolpyruvate</name>
        <dbReference type="ChEBI" id="CHEBI:58702"/>
    </ligand>
</feature>
<evidence type="ECO:0000256" key="7">
    <source>
        <dbReference type="HAMAP-Rule" id="MF_00210"/>
    </source>
</evidence>
<protein>
    <recommendedName>
        <fullName evidence="7">3-phosphoshikimate 1-carboxyvinyltransferase</fullName>
        <ecNumber evidence="7">2.5.1.19</ecNumber>
    </recommendedName>
    <alternativeName>
        <fullName evidence="7">5-enolpyruvylshikimate-3-phosphate synthase</fullName>
        <shortName evidence="7">EPSP synthase</shortName>
        <shortName evidence="7">EPSPS</shortName>
    </alternativeName>
</protein>
<dbReference type="Pfam" id="PF00275">
    <property type="entry name" value="EPSP_synthase"/>
    <property type="match status" value="1"/>
</dbReference>
<dbReference type="OrthoDB" id="9809920at2"/>
<dbReference type="PROSITE" id="PS00104">
    <property type="entry name" value="EPSP_SYNTHASE_1"/>
    <property type="match status" value="1"/>
</dbReference>
<dbReference type="AlphaFoldDB" id="A0A1W1ZLB8"/>
<evidence type="ECO:0000313" key="9">
    <source>
        <dbReference type="EMBL" id="SMC49157.1"/>
    </source>
</evidence>
<keyword evidence="7" id="KW-0963">Cytoplasm</keyword>
<feature type="binding site" evidence="7">
    <location>
        <position position="166"/>
    </location>
    <ligand>
        <name>3-phosphoshikimate</name>
        <dbReference type="ChEBI" id="CHEBI:145989"/>
    </ligand>
</feature>
<keyword evidence="4 7" id="KW-0808">Transferase</keyword>
<feature type="binding site" evidence="7">
    <location>
        <position position="20"/>
    </location>
    <ligand>
        <name>3-phosphoshikimate</name>
        <dbReference type="ChEBI" id="CHEBI:145989"/>
    </ligand>
</feature>
<dbReference type="Proteomes" id="UP000192418">
    <property type="component" value="Unassembled WGS sequence"/>
</dbReference>
<comment type="function">
    <text evidence="7">Catalyzes the transfer of the enolpyruvyl moiety of phosphoenolpyruvate (PEP) to the 5-hydroxyl of shikimate-3-phosphate (S3P) to produce enolpyruvyl shikimate-3-phosphate and inorganic phosphate.</text>
</comment>
<sequence>MKSINKRILSHGTVTIPGSKSISHRMMICAALAHGRSTVKNLLDSEDLSLTRSALIHMGAAMDLAPDGTVTVQGVNGVPSPHGEPIYLGNSGTSMRLLAGIAALGQTPYVLTGDQRMQQRPMGDLLAALEMIDVRAVSEKGNGCPPVRIQGGNRTGGSMTIDCSQSSQYLSSLLMMGAVLEQGVCISLPTPAVSAPYIDLTMDIMAKFNVKARRVDEMLYEVPGGQSYVPGEFVVEPDLSNASYFWAMGAVSGKKISVAHINQSSLQGDIRLLDILEQMGCEVIYDAHGITVSGKDLCAVEVDMADIPDVVPTLAVVACFAKGTTKINNISHLRQKECDRISVVVSQLKKMGVDAREGDDWLSVTGTPSMKGGLIETFNDHRIAMAFSVIGLMVEGVLIENEGCVAKSFPGFWEIFDQL</sequence>
<feature type="binding site" evidence="7">
    <location>
        <position position="336"/>
    </location>
    <ligand>
        <name>3-phosphoshikimate</name>
        <dbReference type="ChEBI" id="CHEBI:145989"/>
    </ligand>
</feature>
<dbReference type="InterPro" id="IPR001986">
    <property type="entry name" value="Enolpyruvate_Tfrase_dom"/>
</dbReference>
<dbReference type="GO" id="GO:0005737">
    <property type="term" value="C:cytoplasm"/>
    <property type="evidence" value="ECO:0007669"/>
    <property type="project" value="UniProtKB-SubCell"/>
</dbReference>
<dbReference type="RefSeq" id="WP_084066987.1">
    <property type="nucleotide sequence ID" value="NZ_FWXY01000003.1"/>
</dbReference>
<dbReference type="NCBIfam" id="TIGR01356">
    <property type="entry name" value="aroA"/>
    <property type="match status" value="1"/>
</dbReference>
<dbReference type="GO" id="GO:0009073">
    <property type="term" value="P:aromatic amino acid family biosynthetic process"/>
    <property type="evidence" value="ECO:0007669"/>
    <property type="project" value="UniProtKB-KW"/>
</dbReference>
<dbReference type="PANTHER" id="PTHR21090">
    <property type="entry name" value="AROM/DEHYDROQUINATE SYNTHASE"/>
    <property type="match status" value="1"/>
</dbReference>
<feature type="domain" description="Enolpyruvate transferase" evidence="8">
    <location>
        <begin position="11"/>
        <end position="415"/>
    </location>
</feature>
<dbReference type="InterPro" id="IPR006264">
    <property type="entry name" value="EPSP_synthase"/>
</dbReference>
<feature type="binding site" evidence="7">
    <location>
        <position position="21"/>
    </location>
    <ligand>
        <name>3-phosphoshikimate</name>
        <dbReference type="ChEBI" id="CHEBI:145989"/>
    </ligand>
</feature>
<evidence type="ECO:0000256" key="2">
    <source>
        <dbReference type="ARBA" id="ARBA00009948"/>
    </source>
</evidence>
<feature type="binding site" evidence="7">
    <location>
        <position position="382"/>
    </location>
    <ligand>
        <name>phosphoenolpyruvate</name>
        <dbReference type="ChEBI" id="CHEBI:58702"/>
    </ligand>
</feature>
<dbReference type="GO" id="GO:0008652">
    <property type="term" value="P:amino acid biosynthetic process"/>
    <property type="evidence" value="ECO:0007669"/>
    <property type="project" value="UniProtKB-KW"/>
</dbReference>
<comment type="subcellular location">
    <subcellularLocation>
        <location evidence="7">Cytoplasm</location>
    </subcellularLocation>
</comment>
<dbReference type="HAMAP" id="MF_00210">
    <property type="entry name" value="EPSP_synth"/>
    <property type="match status" value="1"/>
</dbReference>
<reference evidence="9 10" key="1">
    <citation type="submission" date="2017-04" db="EMBL/GenBank/DDBJ databases">
        <authorList>
            <person name="Afonso C.L."/>
            <person name="Miller P.J."/>
            <person name="Scott M.A."/>
            <person name="Spackman E."/>
            <person name="Goraichik I."/>
            <person name="Dimitrov K.M."/>
            <person name="Suarez D.L."/>
            <person name="Swayne D.E."/>
        </authorList>
    </citation>
    <scope>NUCLEOTIDE SEQUENCE [LARGE SCALE GENOMIC DNA]</scope>
    <source>
        <strain evidence="9 10">DSM 3385</strain>
    </source>
</reference>
<evidence type="ECO:0000256" key="5">
    <source>
        <dbReference type="ARBA" id="ARBA00023141"/>
    </source>
</evidence>
<accession>A0A1W1ZLB8</accession>
<feature type="binding site" evidence="7">
    <location>
        <position position="194"/>
    </location>
    <ligand>
        <name>3-phosphoshikimate</name>
        <dbReference type="ChEBI" id="CHEBI:145989"/>
    </ligand>
</feature>
<dbReference type="InterPro" id="IPR013792">
    <property type="entry name" value="RNA3'P_cycl/enolpyr_Trfase_a/b"/>
</dbReference>
<name>A0A1W1ZLB8_9BACT</name>
<dbReference type="GO" id="GO:0003866">
    <property type="term" value="F:3-phosphoshikimate 1-carboxyvinyltransferase activity"/>
    <property type="evidence" value="ECO:0007669"/>
    <property type="project" value="UniProtKB-UniRule"/>
</dbReference>
<dbReference type="SUPFAM" id="SSF55205">
    <property type="entry name" value="EPT/RTPC-like"/>
    <property type="match status" value="1"/>
</dbReference>
<dbReference type="PIRSF" id="PIRSF000505">
    <property type="entry name" value="EPSPS"/>
    <property type="match status" value="1"/>
</dbReference>
<evidence type="ECO:0000313" key="10">
    <source>
        <dbReference type="Proteomes" id="UP000192418"/>
    </source>
</evidence>
<gene>
    <name evidence="7" type="primary">aroA</name>
    <name evidence="9" type="ORF">SAMN02746065_1032</name>
</gene>
<dbReference type="PROSITE" id="PS00885">
    <property type="entry name" value="EPSP_SYNTHASE_2"/>
    <property type="match status" value="1"/>
</dbReference>
<feature type="active site" description="Proton acceptor" evidence="7">
    <location>
        <position position="309"/>
    </location>
</feature>
<feature type="binding site" evidence="7">
    <location>
        <position position="168"/>
    </location>
    <ligand>
        <name>3-phosphoshikimate</name>
        <dbReference type="ChEBI" id="CHEBI:145989"/>
    </ligand>
</feature>
<feature type="binding site" evidence="7">
    <location>
        <position position="120"/>
    </location>
    <ligand>
        <name>phosphoenolpyruvate</name>
        <dbReference type="ChEBI" id="CHEBI:58702"/>
    </ligand>
</feature>
<evidence type="ECO:0000259" key="8">
    <source>
        <dbReference type="Pfam" id="PF00275"/>
    </source>
</evidence>
<feature type="binding site" evidence="7">
    <location>
        <position position="309"/>
    </location>
    <ligand>
        <name>3-phosphoshikimate</name>
        <dbReference type="ChEBI" id="CHEBI:145989"/>
    </ligand>
</feature>
<comment type="subunit">
    <text evidence="7">Monomer.</text>
</comment>
<dbReference type="EMBL" id="FWXY01000003">
    <property type="protein sequence ID" value="SMC49157.1"/>
    <property type="molecule type" value="Genomic_DNA"/>
</dbReference>
<dbReference type="EC" id="2.5.1.19" evidence="7"/>
<dbReference type="PANTHER" id="PTHR21090:SF5">
    <property type="entry name" value="PENTAFUNCTIONAL AROM POLYPEPTIDE"/>
    <property type="match status" value="1"/>
</dbReference>
<evidence type="ECO:0000256" key="6">
    <source>
        <dbReference type="ARBA" id="ARBA00044633"/>
    </source>
</evidence>
<dbReference type="STRING" id="1121400.SAMN02746065_1032"/>
<feature type="binding site" evidence="7">
    <location>
        <position position="167"/>
    </location>
    <ligand>
        <name>3-phosphoshikimate</name>
        <dbReference type="ChEBI" id="CHEBI:145989"/>
    </ligand>
</feature>
<comment type="pathway">
    <text evidence="1 7">Metabolic intermediate biosynthesis; chorismate biosynthesis; chorismate from D-erythrose 4-phosphate and phosphoenolpyruvate: step 6/7.</text>
</comment>
<comment type="catalytic activity">
    <reaction evidence="6">
        <text>3-phosphoshikimate + phosphoenolpyruvate = 5-O-(1-carboxyvinyl)-3-phosphoshikimate + phosphate</text>
        <dbReference type="Rhea" id="RHEA:21256"/>
        <dbReference type="ChEBI" id="CHEBI:43474"/>
        <dbReference type="ChEBI" id="CHEBI:57701"/>
        <dbReference type="ChEBI" id="CHEBI:58702"/>
        <dbReference type="ChEBI" id="CHEBI:145989"/>
        <dbReference type="EC" id="2.5.1.19"/>
    </reaction>
    <physiologicalReaction direction="left-to-right" evidence="6">
        <dbReference type="Rhea" id="RHEA:21257"/>
    </physiologicalReaction>
</comment>
<keyword evidence="5 7" id="KW-0057">Aromatic amino acid biosynthesis</keyword>
<dbReference type="CDD" id="cd01556">
    <property type="entry name" value="EPSP_synthase"/>
    <property type="match status" value="1"/>
</dbReference>
<comment type="similarity">
    <text evidence="2 7">Belongs to the EPSP synthase family.</text>
</comment>
<feature type="binding site" evidence="7">
    <location>
        <position position="25"/>
    </location>
    <ligand>
        <name>3-phosphoshikimate</name>
        <dbReference type="ChEBI" id="CHEBI:145989"/>
    </ligand>
</feature>
<feature type="binding site" evidence="7">
    <location>
        <position position="20"/>
    </location>
    <ligand>
        <name>phosphoenolpyruvate</name>
        <dbReference type="ChEBI" id="CHEBI:58702"/>
    </ligand>
</feature>
<dbReference type="InterPro" id="IPR023193">
    <property type="entry name" value="EPSP_synthase_CS"/>
</dbReference>
<feature type="binding site" evidence="7">
    <location>
        <position position="340"/>
    </location>
    <ligand>
        <name>phosphoenolpyruvate</name>
        <dbReference type="ChEBI" id="CHEBI:58702"/>
    </ligand>
</feature>
<keyword evidence="10" id="KW-1185">Reference proteome</keyword>
<evidence type="ECO:0000256" key="3">
    <source>
        <dbReference type="ARBA" id="ARBA00022605"/>
    </source>
</evidence>
<dbReference type="GO" id="GO:0009423">
    <property type="term" value="P:chorismate biosynthetic process"/>
    <property type="evidence" value="ECO:0007669"/>
    <property type="project" value="UniProtKB-UniRule"/>
</dbReference>
<feature type="binding site" evidence="7">
    <location>
        <position position="92"/>
    </location>
    <ligand>
        <name>phosphoenolpyruvate</name>
        <dbReference type="ChEBI" id="CHEBI:58702"/>
    </ligand>
</feature>
<keyword evidence="3 7" id="KW-0028">Amino-acid biosynthesis</keyword>
<dbReference type="InterPro" id="IPR036968">
    <property type="entry name" value="Enolpyruvate_Tfrase_sf"/>
</dbReference>
<evidence type="ECO:0000256" key="4">
    <source>
        <dbReference type="ARBA" id="ARBA00022679"/>
    </source>
</evidence>
<proteinExistence type="inferred from homology"/>